<accession>A0ABV3PEU6</accession>
<evidence type="ECO:0000313" key="1">
    <source>
        <dbReference type="EMBL" id="MEW9304003.1"/>
    </source>
</evidence>
<dbReference type="EMBL" id="JBFNQD010000001">
    <property type="protein sequence ID" value="MEW9304003.1"/>
    <property type="molecule type" value="Genomic_DNA"/>
</dbReference>
<protein>
    <recommendedName>
        <fullName evidence="3">DUF2946 domain-containing protein</fullName>
    </recommendedName>
</protein>
<sequence>MFERMALGVFMRHGAALTFGSGSAAYAAMILSRHFPLLRQCLAALLALGLLLNGMGGSLASEEGRGGAATVVIAGTVVTICQFGDADAGGKAHGGHSCDQCALRLAPALPQVQAVASVIRFPQVVRFRPSQGFFAATRQDRRPVWPRGPPIG</sequence>
<evidence type="ECO:0000313" key="2">
    <source>
        <dbReference type="Proteomes" id="UP001555786"/>
    </source>
</evidence>
<dbReference type="RefSeq" id="WP_367622554.1">
    <property type="nucleotide sequence ID" value="NZ_JBFNQD010000001.1"/>
</dbReference>
<keyword evidence="2" id="KW-1185">Reference proteome</keyword>
<gene>
    <name evidence="1" type="ORF">ABXS05_00525</name>
</gene>
<name>A0ABV3PEU6_9HYPH</name>
<organism evidence="1 2">
    <name type="scientific">Labrys neptuniae</name>
    <dbReference type="NCBI Taxonomy" id="376174"/>
    <lineage>
        <taxon>Bacteria</taxon>
        <taxon>Pseudomonadati</taxon>
        <taxon>Pseudomonadota</taxon>
        <taxon>Alphaproteobacteria</taxon>
        <taxon>Hyphomicrobiales</taxon>
        <taxon>Xanthobacteraceae</taxon>
        <taxon>Labrys</taxon>
    </lineage>
</organism>
<comment type="caution">
    <text evidence="1">The sequence shown here is derived from an EMBL/GenBank/DDBJ whole genome shotgun (WGS) entry which is preliminary data.</text>
</comment>
<dbReference type="Proteomes" id="UP001555786">
    <property type="component" value="Unassembled WGS sequence"/>
</dbReference>
<proteinExistence type="predicted"/>
<reference evidence="1 2" key="1">
    <citation type="submission" date="2024-07" db="EMBL/GenBank/DDBJ databases">
        <title>Description of Labrys sedimenti sp. nov., isolated from a diclofenac-degrading enrichment culture.</title>
        <authorList>
            <person name="Tancsics A."/>
            <person name="Csepanyi A."/>
        </authorList>
    </citation>
    <scope>NUCLEOTIDE SEQUENCE [LARGE SCALE GENOMIC DNA]</scope>
    <source>
        <strain evidence="1 2">LMG 23578</strain>
    </source>
</reference>
<evidence type="ECO:0008006" key="3">
    <source>
        <dbReference type="Google" id="ProtNLM"/>
    </source>
</evidence>